<dbReference type="EMBL" id="SOSA01000190">
    <property type="protein sequence ID" value="THC94758.1"/>
    <property type="molecule type" value="Genomic_DNA"/>
</dbReference>
<gene>
    <name evidence="1" type="ORF">EYZ11_005750</name>
</gene>
<keyword evidence="2" id="KW-1185">Reference proteome</keyword>
<sequence>MNNVFSVNEDDSLDSLPSNSTFSVASQGVFLQIGLEVAITLISQVDEVIAPADTPGNTFMFAKVAIDATFNFESTSAIDEGFI</sequence>
<organism evidence="1 2">
    <name type="scientific">Aspergillus tanneri</name>
    <dbReference type="NCBI Taxonomy" id="1220188"/>
    <lineage>
        <taxon>Eukaryota</taxon>
        <taxon>Fungi</taxon>
        <taxon>Dikarya</taxon>
        <taxon>Ascomycota</taxon>
        <taxon>Pezizomycotina</taxon>
        <taxon>Eurotiomycetes</taxon>
        <taxon>Eurotiomycetidae</taxon>
        <taxon>Eurotiales</taxon>
        <taxon>Aspergillaceae</taxon>
        <taxon>Aspergillus</taxon>
        <taxon>Aspergillus subgen. Circumdati</taxon>
    </lineage>
</organism>
<reference evidence="1 2" key="1">
    <citation type="submission" date="2019-03" db="EMBL/GenBank/DDBJ databases">
        <title>The genome sequence of a newly discovered highly antifungal drug resistant Aspergillus species, Aspergillus tanneri NIH 1004.</title>
        <authorList>
            <person name="Mounaud S."/>
            <person name="Singh I."/>
            <person name="Joardar V."/>
            <person name="Pakala S."/>
            <person name="Pakala S."/>
            <person name="Venepally P."/>
            <person name="Hoover J."/>
            <person name="Nierman W."/>
            <person name="Chung J."/>
            <person name="Losada L."/>
        </authorList>
    </citation>
    <scope>NUCLEOTIDE SEQUENCE [LARGE SCALE GENOMIC DNA]</scope>
    <source>
        <strain evidence="1 2">NIH1004</strain>
    </source>
</reference>
<dbReference type="Proteomes" id="UP000308092">
    <property type="component" value="Unassembled WGS sequence"/>
</dbReference>
<dbReference type="AlphaFoldDB" id="A0A4S3JJM3"/>
<evidence type="ECO:0000313" key="1">
    <source>
        <dbReference type="EMBL" id="THC94758.1"/>
    </source>
</evidence>
<protein>
    <submittedName>
        <fullName evidence="1">Uncharacterized protein</fullName>
    </submittedName>
</protein>
<comment type="caution">
    <text evidence="1">The sequence shown here is derived from an EMBL/GenBank/DDBJ whole genome shotgun (WGS) entry which is preliminary data.</text>
</comment>
<name>A0A4S3JJM3_9EURO</name>
<proteinExistence type="predicted"/>
<accession>A0A4S3JJM3</accession>
<evidence type="ECO:0000313" key="2">
    <source>
        <dbReference type="Proteomes" id="UP000308092"/>
    </source>
</evidence>
<dbReference type="VEuPathDB" id="FungiDB:EYZ11_005750"/>